<proteinExistence type="predicted"/>
<dbReference type="EMBL" id="ML170160">
    <property type="protein sequence ID" value="TDL26902.1"/>
    <property type="molecule type" value="Genomic_DNA"/>
</dbReference>
<name>A0A4Y7QIG6_9AGAM</name>
<feature type="transmembrane region" description="Helical" evidence="2">
    <location>
        <begin position="207"/>
        <end position="229"/>
    </location>
</feature>
<evidence type="ECO:0000313" key="3">
    <source>
        <dbReference type="EMBL" id="TDL26902.1"/>
    </source>
</evidence>
<feature type="region of interest" description="Disordered" evidence="1">
    <location>
        <begin position="1"/>
        <end position="53"/>
    </location>
</feature>
<sequence length="250" mass="26772">MVIVKESPEFETEAGMRTLQKSRRSTASGGTEVTPYIDVSSPTISSVSSLPSDPPTYSSQLALGPAELYGQSWHQKVADARYPQRSASAAHLRPVPPPLPTRVVSSPVSSPSSPTSVVTEVPTYHPNEEQWMAALRDLQSQVDAVNKGSAPRTKAGDKGIVRTMRRLATLHPDPLVKSAWSERAATFAKGNREEKETVLGGLAKGCAILLVTPFALASATIFATGYLLYGTGKIVVGLGHMMTFGQLKKR</sequence>
<feature type="compositionally biased region" description="Low complexity" evidence="1">
    <location>
        <begin position="37"/>
        <end position="51"/>
    </location>
</feature>
<evidence type="ECO:0000313" key="4">
    <source>
        <dbReference type="Proteomes" id="UP000294933"/>
    </source>
</evidence>
<evidence type="ECO:0000256" key="1">
    <source>
        <dbReference type="SAM" id="MobiDB-lite"/>
    </source>
</evidence>
<keyword evidence="2" id="KW-1133">Transmembrane helix</keyword>
<keyword evidence="4" id="KW-1185">Reference proteome</keyword>
<protein>
    <submittedName>
        <fullName evidence="3">Uncharacterized protein</fullName>
    </submittedName>
</protein>
<keyword evidence="2" id="KW-0812">Transmembrane</keyword>
<feature type="region of interest" description="Disordered" evidence="1">
    <location>
        <begin position="80"/>
        <end position="120"/>
    </location>
</feature>
<organism evidence="3 4">
    <name type="scientific">Rickenella mellea</name>
    <dbReference type="NCBI Taxonomy" id="50990"/>
    <lineage>
        <taxon>Eukaryota</taxon>
        <taxon>Fungi</taxon>
        <taxon>Dikarya</taxon>
        <taxon>Basidiomycota</taxon>
        <taxon>Agaricomycotina</taxon>
        <taxon>Agaricomycetes</taxon>
        <taxon>Hymenochaetales</taxon>
        <taxon>Rickenellaceae</taxon>
        <taxon>Rickenella</taxon>
    </lineage>
</organism>
<dbReference type="VEuPathDB" id="FungiDB:BD410DRAFT_800001"/>
<reference evidence="3 4" key="1">
    <citation type="submission" date="2018-06" db="EMBL/GenBank/DDBJ databases">
        <title>A transcriptomic atlas of mushroom development highlights an independent origin of complex multicellularity.</title>
        <authorList>
            <consortium name="DOE Joint Genome Institute"/>
            <person name="Krizsan K."/>
            <person name="Almasi E."/>
            <person name="Merenyi Z."/>
            <person name="Sahu N."/>
            <person name="Viragh M."/>
            <person name="Koszo T."/>
            <person name="Mondo S."/>
            <person name="Kiss B."/>
            <person name="Balint B."/>
            <person name="Kues U."/>
            <person name="Barry K."/>
            <person name="Hegedus J.C."/>
            <person name="Henrissat B."/>
            <person name="Johnson J."/>
            <person name="Lipzen A."/>
            <person name="Ohm R."/>
            <person name="Nagy I."/>
            <person name="Pangilinan J."/>
            <person name="Yan J."/>
            <person name="Xiong Y."/>
            <person name="Grigoriev I.V."/>
            <person name="Hibbett D.S."/>
            <person name="Nagy L.G."/>
        </authorList>
    </citation>
    <scope>NUCLEOTIDE SEQUENCE [LARGE SCALE GENOMIC DNA]</scope>
    <source>
        <strain evidence="3 4">SZMC22713</strain>
    </source>
</reference>
<feature type="compositionally biased region" description="Low complexity" evidence="1">
    <location>
        <begin position="101"/>
        <end position="120"/>
    </location>
</feature>
<evidence type="ECO:0000256" key="2">
    <source>
        <dbReference type="SAM" id="Phobius"/>
    </source>
</evidence>
<dbReference type="AlphaFoldDB" id="A0A4Y7QIG6"/>
<accession>A0A4Y7QIG6</accession>
<keyword evidence="2" id="KW-0472">Membrane</keyword>
<dbReference type="OrthoDB" id="3270770at2759"/>
<dbReference type="Proteomes" id="UP000294933">
    <property type="component" value="Unassembled WGS sequence"/>
</dbReference>
<gene>
    <name evidence="3" type="ORF">BD410DRAFT_800001</name>
</gene>